<keyword evidence="1" id="KW-0732">Signal</keyword>
<feature type="signal peptide" evidence="1">
    <location>
        <begin position="1"/>
        <end position="24"/>
    </location>
</feature>
<sequence length="118" mass="13394">MWAERQAAWCGCCILESCISLVFPDDIALILNLTGLDNLKLTICKCKPASKQLMHRGLLRFVPMQPSMSLSIYIFYRNVVTSVSRPTRSVVRCMCIDQPTGFTFIRDRSVYVSLRGNL</sequence>
<dbReference type="EMBL" id="KN837147">
    <property type="protein sequence ID" value="KIJ40087.1"/>
    <property type="molecule type" value="Genomic_DNA"/>
</dbReference>
<gene>
    <name evidence="2" type="ORF">M422DRAFT_174339</name>
</gene>
<proteinExistence type="predicted"/>
<evidence type="ECO:0000313" key="3">
    <source>
        <dbReference type="Proteomes" id="UP000054279"/>
    </source>
</evidence>
<evidence type="ECO:0000256" key="1">
    <source>
        <dbReference type="SAM" id="SignalP"/>
    </source>
</evidence>
<protein>
    <submittedName>
        <fullName evidence="2">Uncharacterized protein</fullName>
    </submittedName>
</protein>
<dbReference type="AlphaFoldDB" id="A0A0C9VF88"/>
<reference evidence="2 3" key="1">
    <citation type="submission" date="2014-06" db="EMBL/GenBank/DDBJ databases">
        <title>Evolutionary Origins and Diversification of the Mycorrhizal Mutualists.</title>
        <authorList>
            <consortium name="DOE Joint Genome Institute"/>
            <consortium name="Mycorrhizal Genomics Consortium"/>
            <person name="Kohler A."/>
            <person name="Kuo A."/>
            <person name="Nagy L.G."/>
            <person name="Floudas D."/>
            <person name="Copeland A."/>
            <person name="Barry K.W."/>
            <person name="Cichocki N."/>
            <person name="Veneault-Fourrey C."/>
            <person name="LaButti K."/>
            <person name="Lindquist E.A."/>
            <person name="Lipzen A."/>
            <person name="Lundell T."/>
            <person name="Morin E."/>
            <person name="Murat C."/>
            <person name="Riley R."/>
            <person name="Ohm R."/>
            <person name="Sun H."/>
            <person name="Tunlid A."/>
            <person name="Henrissat B."/>
            <person name="Grigoriev I.V."/>
            <person name="Hibbett D.S."/>
            <person name="Martin F."/>
        </authorList>
    </citation>
    <scope>NUCLEOTIDE SEQUENCE [LARGE SCALE GENOMIC DNA]</scope>
    <source>
        <strain evidence="2 3">SS14</strain>
    </source>
</reference>
<evidence type="ECO:0000313" key="2">
    <source>
        <dbReference type="EMBL" id="KIJ40087.1"/>
    </source>
</evidence>
<keyword evidence="3" id="KW-1185">Reference proteome</keyword>
<accession>A0A0C9VF88</accession>
<feature type="chain" id="PRO_5002205412" evidence="1">
    <location>
        <begin position="25"/>
        <end position="118"/>
    </location>
</feature>
<dbReference type="Proteomes" id="UP000054279">
    <property type="component" value="Unassembled WGS sequence"/>
</dbReference>
<organism evidence="2 3">
    <name type="scientific">Sphaerobolus stellatus (strain SS14)</name>
    <dbReference type="NCBI Taxonomy" id="990650"/>
    <lineage>
        <taxon>Eukaryota</taxon>
        <taxon>Fungi</taxon>
        <taxon>Dikarya</taxon>
        <taxon>Basidiomycota</taxon>
        <taxon>Agaricomycotina</taxon>
        <taxon>Agaricomycetes</taxon>
        <taxon>Phallomycetidae</taxon>
        <taxon>Geastrales</taxon>
        <taxon>Sphaerobolaceae</taxon>
        <taxon>Sphaerobolus</taxon>
    </lineage>
</organism>
<dbReference type="HOGENOM" id="CLU_2074640_0_0_1"/>
<name>A0A0C9VF88_SPHS4</name>